<dbReference type="PANTHER" id="PTHR34978:SF3">
    <property type="entry name" value="SLR0241 PROTEIN"/>
    <property type="match status" value="1"/>
</dbReference>
<dbReference type="InterPro" id="IPR037682">
    <property type="entry name" value="TonB_C"/>
</dbReference>
<feature type="domain" description="Peptidase M56" evidence="3">
    <location>
        <begin position="162"/>
        <end position="263"/>
    </location>
</feature>
<keyword evidence="1" id="KW-0812">Transmembrane</keyword>
<reference evidence="4 5" key="1">
    <citation type="submission" date="2020-02" db="EMBL/GenBank/DDBJ databases">
        <title>Complete genome sequence of Flavobacteriaceae bacterium.</title>
        <authorList>
            <person name="Kim S.-J."/>
            <person name="Kim Y.-S."/>
            <person name="Kim K.-H."/>
        </authorList>
    </citation>
    <scope>NUCLEOTIDE SEQUENCE [LARGE SCALE GENOMIC DNA]</scope>
    <source>
        <strain evidence="4 5">RR4-40</strain>
    </source>
</reference>
<evidence type="ECO:0000259" key="3">
    <source>
        <dbReference type="Pfam" id="PF05569"/>
    </source>
</evidence>
<organism evidence="4 5">
    <name type="scientific">Rasiella rasia</name>
    <dbReference type="NCBI Taxonomy" id="2744027"/>
    <lineage>
        <taxon>Bacteria</taxon>
        <taxon>Pseudomonadati</taxon>
        <taxon>Bacteroidota</taxon>
        <taxon>Flavobacteriia</taxon>
        <taxon>Flavobacteriales</taxon>
        <taxon>Flavobacteriaceae</taxon>
        <taxon>Rasiella</taxon>
    </lineage>
</organism>
<feature type="transmembrane region" description="Helical" evidence="1">
    <location>
        <begin position="6"/>
        <end position="22"/>
    </location>
</feature>
<keyword evidence="5" id="KW-1185">Reference proteome</keyword>
<keyword evidence="1" id="KW-1133">Transmembrane helix</keyword>
<dbReference type="GO" id="GO:0055085">
    <property type="term" value="P:transmembrane transport"/>
    <property type="evidence" value="ECO:0007669"/>
    <property type="project" value="InterPro"/>
</dbReference>
<keyword evidence="1" id="KW-0472">Membrane</keyword>
<dbReference type="Pfam" id="PF05569">
    <property type="entry name" value="Peptidase_M56"/>
    <property type="match status" value="1"/>
</dbReference>
<name>A0A6G6GLS5_9FLAO</name>
<sequence>MIHYILQVILFQLLFLVVYDLFLKKETFFNYNRLYLLGTSILSFVIPFLKFEAIQQTIPQEYRVQLPAILIGNSTSEASLATSVMLDEVVVQQPTFSWTTIVLLLYGLGVLFSIVVFALKLRKLYKLKKLATQESFGNYTVATIPNSEAAFTYLKTVFLGAKISEEQKNYILQHELVHVQQRHTLDLLFFELLRIVFWFNPLVYITQIKLQVLHEYTADRIVASKDKAEYYQSLLQEVFRTTTVSFINTFYKSSIIKNRIVMLQKTNSKKIVQLKYLLIIPAVCAMLFYTSCSNEKSEELSEEANLTMQTDSEVMQKINELSEAIMKKGSISDEEAKALKFLATEANEGDKIYTSVQEYLDDTQKSLLSMKDLTKVPTYPGCSGSNEELKKCMAQGIATFVMENFNQDISKDSKISGKQRIVVMFEIDKNGAVVHPKAKAAHASLEQEAIRVVSKLPKMIPGEHDGKSVGVQYTLPIIFKINE</sequence>
<dbReference type="InterPro" id="IPR008756">
    <property type="entry name" value="Peptidase_M56"/>
</dbReference>
<evidence type="ECO:0000313" key="5">
    <source>
        <dbReference type="Proteomes" id="UP000505306"/>
    </source>
</evidence>
<dbReference type="EMBL" id="CP049057">
    <property type="protein sequence ID" value="QIE59467.1"/>
    <property type="molecule type" value="Genomic_DNA"/>
</dbReference>
<protein>
    <submittedName>
        <fullName evidence="4">Uncharacterized protein</fullName>
    </submittedName>
</protein>
<accession>A0A6G6GLS5</accession>
<dbReference type="SUPFAM" id="SSF74653">
    <property type="entry name" value="TolA/TonB C-terminal domain"/>
    <property type="match status" value="1"/>
</dbReference>
<gene>
    <name evidence="4" type="ORF">G5B37_07785</name>
</gene>
<evidence type="ECO:0000259" key="2">
    <source>
        <dbReference type="Pfam" id="PF03544"/>
    </source>
</evidence>
<dbReference type="Gene3D" id="3.30.1150.10">
    <property type="match status" value="1"/>
</dbReference>
<dbReference type="AlphaFoldDB" id="A0A6G6GLS5"/>
<proteinExistence type="predicted"/>
<evidence type="ECO:0000256" key="1">
    <source>
        <dbReference type="SAM" id="Phobius"/>
    </source>
</evidence>
<dbReference type="PANTHER" id="PTHR34978">
    <property type="entry name" value="POSSIBLE SENSOR-TRANSDUCER PROTEIN BLAR"/>
    <property type="match status" value="1"/>
</dbReference>
<dbReference type="Proteomes" id="UP000505306">
    <property type="component" value="Chromosome"/>
</dbReference>
<evidence type="ECO:0000313" key="4">
    <source>
        <dbReference type="EMBL" id="QIE59467.1"/>
    </source>
</evidence>
<dbReference type="KEGG" id="mgel:G5B37_07785"/>
<dbReference type="RefSeq" id="WP_164679482.1">
    <property type="nucleotide sequence ID" value="NZ_CP049057.1"/>
</dbReference>
<feature type="transmembrane region" description="Helical" evidence="1">
    <location>
        <begin position="274"/>
        <end position="291"/>
    </location>
</feature>
<dbReference type="InterPro" id="IPR052173">
    <property type="entry name" value="Beta-lactam_resp_regulator"/>
</dbReference>
<feature type="domain" description="TonB C-terminal" evidence="2">
    <location>
        <begin position="420"/>
        <end position="481"/>
    </location>
</feature>
<feature type="transmembrane region" description="Helical" evidence="1">
    <location>
        <begin position="96"/>
        <end position="119"/>
    </location>
</feature>
<feature type="transmembrane region" description="Helical" evidence="1">
    <location>
        <begin position="34"/>
        <end position="51"/>
    </location>
</feature>
<dbReference type="Pfam" id="PF03544">
    <property type="entry name" value="TonB_C"/>
    <property type="match status" value="1"/>
</dbReference>